<comment type="caution">
    <text evidence="2">The sequence shown here is derived from an EMBL/GenBank/DDBJ whole genome shotgun (WGS) entry which is preliminary data.</text>
</comment>
<feature type="coiled-coil region" evidence="1">
    <location>
        <begin position="140"/>
        <end position="174"/>
    </location>
</feature>
<evidence type="ECO:0000313" key="3">
    <source>
        <dbReference type="Proteomes" id="UP000294508"/>
    </source>
</evidence>
<evidence type="ECO:0000256" key="1">
    <source>
        <dbReference type="SAM" id="Coils"/>
    </source>
</evidence>
<proteinExistence type="predicted"/>
<evidence type="ECO:0000313" key="2">
    <source>
        <dbReference type="EMBL" id="TCO15671.1"/>
    </source>
</evidence>
<organism evidence="2 3">
    <name type="scientific">Kribbella steppae</name>
    <dbReference type="NCBI Taxonomy" id="2512223"/>
    <lineage>
        <taxon>Bacteria</taxon>
        <taxon>Bacillati</taxon>
        <taxon>Actinomycetota</taxon>
        <taxon>Actinomycetes</taxon>
        <taxon>Propionibacteriales</taxon>
        <taxon>Kribbellaceae</taxon>
        <taxon>Kribbella</taxon>
    </lineage>
</organism>
<keyword evidence="3" id="KW-1185">Reference proteome</keyword>
<dbReference type="EMBL" id="SLWN01000021">
    <property type="protein sequence ID" value="TCO15671.1"/>
    <property type="molecule type" value="Genomic_DNA"/>
</dbReference>
<dbReference type="OrthoDB" id="4292806at2"/>
<keyword evidence="1" id="KW-0175">Coiled coil</keyword>
<dbReference type="AlphaFoldDB" id="A0A4R2GWW1"/>
<name>A0A4R2GWW1_9ACTN</name>
<protein>
    <recommendedName>
        <fullName evidence="4">Transposase</fullName>
    </recommendedName>
</protein>
<accession>A0A4R2GWW1</accession>
<reference evidence="2 3" key="1">
    <citation type="journal article" date="2015" name="Stand. Genomic Sci.">
        <title>Genomic Encyclopedia of Bacterial and Archaeal Type Strains, Phase III: the genomes of soil and plant-associated and newly described type strains.</title>
        <authorList>
            <person name="Whitman W.B."/>
            <person name="Woyke T."/>
            <person name="Klenk H.P."/>
            <person name="Zhou Y."/>
            <person name="Lilburn T.G."/>
            <person name="Beck B.J."/>
            <person name="De Vos P."/>
            <person name="Vandamme P."/>
            <person name="Eisen J.A."/>
            <person name="Garrity G."/>
            <person name="Hugenholtz P."/>
            <person name="Kyrpides N.C."/>
        </authorList>
    </citation>
    <scope>NUCLEOTIDE SEQUENCE [LARGE SCALE GENOMIC DNA]</scope>
    <source>
        <strain evidence="2 3">VKM Ac-2572</strain>
    </source>
</reference>
<sequence>MTPTTSNTEPGIGDGNHLVLARRRDTARRPLQVHHAIAQLRSDGAVITVSSIARVARVHRSFIHRHPDLHAAVLAAAAVPAESAPSTSAASVASLRADLLNVRAHNARLHQHIRALESRLSESLGEAAFRDSGLGAPDAIGSLQKTLVDSQQQLLELRRQLEERTDELVAARAANRELMTQLNTRAPAT</sequence>
<gene>
    <name evidence="2" type="ORF">EV652_12144</name>
</gene>
<dbReference type="Proteomes" id="UP000294508">
    <property type="component" value="Unassembled WGS sequence"/>
</dbReference>
<evidence type="ECO:0008006" key="4">
    <source>
        <dbReference type="Google" id="ProtNLM"/>
    </source>
</evidence>